<keyword evidence="5" id="KW-0539">Nucleus</keyword>
<keyword evidence="4" id="KW-0804">Transcription</keyword>
<proteinExistence type="predicted"/>
<keyword evidence="3 6" id="KW-0175">Coiled coil</keyword>
<protein>
    <submittedName>
        <fullName evidence="10">GATA-type domain-containing protein</fullName>
    </submittedName>
</protein>
<dbReference type="AlphaFoldDB" id="A0A0N5AH24"/>
<feature type="region of interest" description="Disordered" evidence="7">
    <location>
        <begin position="505"/>
        <end position="589"/>
    </location>
</feature>
<accession>A0A0N5AH24</accession>
<dbReference type="GO" id="GO:0043565">
    <property type="term" value="F:sequence-specific DNA binding"/>
    <property type="evidence" value="ECO:0007669"/>
    <property type="project" value="InterPro"/>
</dbReference>
<comment type="subcellular location">
    <subcellularLocation>
        <location evidence="1">Nucleus</location>
    </subcellularLocation>
</comment>
<feature type="domain" description="GATA-type" evidence="8">
    <location>
        <begin position="449"/>
        <end position="477"/>
    </location>
</feature>
<sequence length="729" mass="79404">MATNAERRSSEKTLKVNSDKSVRSSAKADGGTSNGIEENGLCHNSRPCYSDEKNGSIAKTLEESAITANGELSPSSLRRSTRICALKAAEKIKLKESISPFIENYASNSNDGYYSGDGENEEPERPAKKRRVASRFYLDQFDCKFGVKFVNDEVLLMSDESEISSLNEEEIEQVKKVYEKNLVSHSDEQAREIALMVKKIEEELRLEEAKLAMLKTLKKSQQVTVSQIQEANMRKLTANIAQNGSGTAYKPPVATPQGRTFSHNSHNRGSINAQNNARTASLAAAFMNLPPQQQQLIQQAAKNGICYSAAAQILLQAHQQSQANGMKVKGYFIYLVFGLFLQKKVGRLSSQQQQQLAALAQQHHSRNSASVVRESPAQKAAAAKLKLRRELEQHLLRIPPPRPPPPDMHFIPNANQPDFCALLGLDIAVQRLLKEKNDTRTGCEQPYVCEECGTDFTPVWRAIGTNEEDLHLFCENCVKASQKRKMRQEHTALLRKELERVMEKEQELEKQIAEGKYDTPVPSTSTSRVHTPVATPPPGSHSKISSAGGHGGVLKSSASTSAIAHHHSNASSHKSNSHKRPATSTLGSVASPSTAASIQSAAAAALAAASSTGGATLLQQQMASAAALRQMNPMLATMMANPLFSAPNWPAALMQQQRSLPNLTAMAALLNAAQNVQQSNASTPAANPLAALAAINPAVAAMFANPQMVRQYQQVQKNLLMEYAKQARK</sequence>
<reference evidence="10" key="1">
    <citation type="submission" date="2017-02" db="UniProtKB">
        <authorList>
            <consortium name="WormBaseParasite"/>
        </authorList>
    </citation>
    <scope>IDENTIFICATION</scope>
</reference>
<evidence type="ECO:0000256" key="4">
    <source>
        <dbReference type="ARBA" id="ARBA00023163"/>
    </source>
</evidence>
<dbReference type="PANTHER" id="PTHR13455">
    <property type="entry name" value="TRANSCRIPTIONAL REPRESSOR P66-RELATED"/>
    <property type="match status" value="1"/>
</dbReference>
<feature type="compositionally biased region" description="Basic and acidic residues" evidence="7">
    <location>
        <begin position="505"/>
        <end position="517"/>
    </location>
</feature>
<dbReference type="InterPro" id="IPR040386">
    <property type="entry name" value="P66"/>
</dbReference>
<dbReference type="GO" id="GO:0016581">
    <property type="term" value="C:NuRD complex"/>
    <property type="evidence" value="ECO:0007669"/>
    <property type="project" value="TreeGrafter"/>
</dbReference>
<evidence type="ECO:0000313" key="9">
    <source>
        <dbReference type="Proteomes" id="UP000046393"/>
    </source>
</evidence>
<dbReference type="InterPro" id="IPR032346">
    <property type="entry name" value="P66_CC"/>
</dbReference>
<evidence type="ECO:0000256" key="7">
    <source>
        <dbReference type="SAM" id="MobiDB-lite"/>
    </source>
</evidence>
<dbReference type="Gene3D" id="6.10.250.1650">
    <property type="match status" value="1"/>
</dbReference>
<dbReference type="InterPro" id="IPR000679">
    <property type="entry name" value="Znf_GATA"/>
</dbReference>
<evidence type="ECO:0000313" key="10">
    <source>
        <dbReference type="WBParaSite" id="SMUV_0000365701-mRNA-1"/>
    </source>
</evidence>
<evidence type="ECO:0000256" key="2">
    <source>
        <dbReference type="ARBA" id="ARBA00023015"/>
    </source>
</evidence>
<feature type="region of interest" description="Disordered" evidence="7">
    <location>
        <begin position="109"/>
        <end position="129"/>
    </location>
</feature>
<dbReference type="PROSITE" id="PS00344">
    <property type="entry name" value="GATA_ZN_FINGER_1"/>
    <property type="match status" value="1"/>
</dbReference>
<keyword evidence="9" id="KW-1185">Reference proteome</keyword>
<dbReference type="WBParaSite" id="SMUV_0000365701-mRNA-1">
    <property type="protein sequence ID" value="SMUV_0000365701-mRNA-1"/>
    <property type="gene ID" value="SMUV_0000365701"/>
</dbReference>
<evidence type="ECO:0000256" key="6">
    <source>
        <dbReference type="SAM" id="Coils"/>
    </source>
</evidence>
<dbReference type="Proteomes" id="UP000046393">
    <property type="component" value="Unplaced"/>
</dbReference>
<dbReference type="STRING" id="451379.A0A0N5AH24"/>
<dbReference type="Pfam" id="PF16563">
    <property type="entry name" value="P66_CC"/>
    <property type="match status" value="1"/>
</dbReference>
<dbReference type="PANTHER" id="PTHR13455:SF7">
    <property type="entry name" value="SIMJANG, ISOFORM E"/>
    <property type="match status" value="1"/>
</dbReference>
<feature type="compositionally biased region" description="Low complexity" evidence="7">
    <location>
        <begin position="555"/>
        <end position="574"/>
    </location>
</feature>
<evidence type="ECO:0000259" key="8">
    <source>
        <dbReference type="PROSITE" id="PS00344"/>
    </source>
</evidence>
<keyword evidence="2" id="KW-0805">Transcription regulation</keyword>
<evidence type="ECO:0000256" key="5">
    <source>
        <dbReference type="ARBA" id="ARBA00023242"/>
    </source>
</evidence>
<evidence type="ECO:0000256" key="1">
    <source>
        <dbReference type="ARBA" id="ARBA00004123"/>
    </source>
</evidence>
<evidence type="ECO:0000256" key="3">
    <source>
        <dbReference type="ARBA" id="ARBA00023054"/>
    </source>
</evidence>
<name>A0A0N5AH24_9BILA</name>
<feature type="coiled-coil region" evidence="6">
    <location>
        <begin position="190"/>
        <end position="217"/>
    </location>
</feature>
<dbReference type="GO" id="GO:0000122">
    <property type="term" value="P:negative regulation of transcription by RNA polymerase II"/>
    <property type="evidence" value="ECO:0007669"/>
    <property type="project" value="InterPro"/>
</dbReference>
<feature type="region of interest" description="Disordered" evidence="7">
    <location>
        <begin position="1"/>
        <end position="48"/>
    </location>
</feature>
<organism evidence="9 10">
    <name type="scientific">Syphacia muris</name>
    <dbReference type="NCBI Taxonomy" id="451379"/>
    <lineage>
        <taxon>Eukaryota</taxon>
        <taxon>Metazoa</taxon>
        <taxon>Ecdysozoa</taxon>
        <taxon>Nematoda</taxon>
        <taxon>Chromadorea</taxon>
        <taxon>Rhabditida</taxon>
        <taxon>Spirurina</taxon>
        <taxon>Oxyuridomorpha</taxon>
        <taxon>Oxyuroidea</taxon>
        <taxon>Oxyuridae</taxon>
        <taxon>Syphacia</taxon>
    </lineage>
</organism>
<feature type="compositionally biased region" description="Basic and acidic residues" evidence="7">
    <location>
        <begin position="1"/>
        <end position="22"/>
    </location>
</feature>